<keyword evidence="6" id="KW-1185">Reference proteome</keyword>
<proteinExistence type="predicted"/>
<reference evidence="5" key="1">
    <citation type="submission" date="2022-10" db="EMBL/GenBank/DDBJ databases">
        <title>Tapping the CABI collections for fungal endophytes: first genome assemblies for Collariella, Neodidymelliopsis, Ascochyta clinopodiicola, Didymella pomorum, Didymosphaeria variabile, Neocosmospora piperis and Neocucurbitaria cava.</title>
        <authorList>
            <person name="Hill R."/>
        </authorList>
    </citation>
    <scope>NUCLEOTIDE SEQUENCE</scope>
    <source>
        <strain evidence="5">IMI 355082</strain>
    </source>
</reference>
<comment type="caution">
    <text evidence="5">The sequence shown here is derived from an EMBL/GenBank/DDBJ whole genome shotgun (WGS) entry which is preliminary data.</text>
</comment>
<dbReference type="OrthoDB" id="10655079at2759"/>
<organism evidence="5 6">
    <name type="scientific">Gnomoniopsis smithogilvyi</name>
    <dbReference type="NCBI Taxonomy" id="1191159"/>
    <lineage>
        <taxon>Eukaryota</taxon>
        <taxon>Fungi</taxon>
        <taxon>Dikarya</taxon>
        <taxon>Ascomycota</taxon>
        <taxon>Pezizomycotina</taxon>
        <taxon>Sordariomycetes</taxon>
        <taxon>Sordariomycetidae</taxon>
        <taxon>Diaporthales</taxon>
        <taxon>Gnomoniaceae</taxon>
        <taxon>Gnomoniopsis</taxon>
    </lineage>
</organism>
<dbReference type="SUPFAM" id="SSF50044">
    <property type="entry name" value="SH3-domain"/>
    <property type="match status" value="1"/>
</dbReference>
<dbReference type="Gene3D" id="2.30.30.40">
    <property type="entry name" value="SH3 Domains"/>
    <property type="match status" value="1"/>
</dbReference>
<evidence type="ECO:0000313" key="6">
    <source>
        <dbReference type="Proteomes" id="UP001140453"/>
    </source>
</evidence>
<accession>A0A9W8YN98</accession>
<evidence type="ECO:0000259" key="4">
    <source>
        <dbReference type="PROSITE" id="PS50002"/>
    </source>
</evidence>
<evidence type="ECO:0000256" key="3">
    <source>
        <dbReference type="SAM" id="MobiDB-lite"/>
    </source>
</evidence>
<protein>
    <recommendedName>
        <fullName evidence="4">SH3 domain-containing protein</fullName>
    </recommendedName>
</protein>
<dbReference type="Proteomes" id="UP001140453">
    <property type="component" value="Unassembled WGS sequence"/>
</dbReference>
<gene>
    <name evidence="5" type="ORF">N0V93_008562</name>
</gene>
<name>A0A9W8YN98_9PEZI</name>
<keyword evidence="1 2" id="KW-0728">SH3 domain</keyword>
<sequence length="450" mass="49957">MDNHVRHQFDHIRDCIVHVHLEQHVDISVIYVLDDQCHTYEEHFLQDHIVELLLYKDLIPSHYLDSEAYLDLESQETHFVKIDCGAAESDKPTKLFEARVGGGLLSAAAVAGIIALSSEQAVRQQAEAIIANASTGPPVGADAGLENAVGQATRDIWESIQDTVPGPDDPSKHWPIDLTQTSQLLAWFDNLVETTRAGARAKGKKVAPAPPVVPPNVPPGIPGLDENPGTVWRADSGVVDFNFVVRTAGYLDLKPGDRVKKIKYAGNGWLEGSKGLKRGKFPENAISPSSAATEVPKDVWSGEDGLVDGVGPQNIREWAMRDLARRRLGGMTGSAVEPGDFLRQQMKDEHNRATDYATTQKRREFYKGLINNPTNEPGNEYRRLVAWKQYIILKEVLKIIKRFDDEFKPEPPPVKPGPSPRPRPHPKPPKKYCCHRNVPRPAGKKLQHKA</sequence>
<evidence type="ECO:0000256" key="2">
    <source>
        <dbReference type="PROSITE-ProRule" id="PRU00192"/>
    </source>
</evidence>
<evidence type="ECO:0000256" key="1">
    <source>
        <dbReference type="ARBA" id="ARBA00022443"/>
    </source>
</evidence>
<evidence type="ECO:0000313" key="5">
    <source>
        <dbReference type="EMBL" id="KAJ4387959.1"/>
    </source>
</evidence>
<feature type="compositionally biased region" description="Basic residues" evidence="3">
    <location>
        <begin position="422"/>
        <end position="450"/>
    </location>
</feature>
<dbReference type="InterPro" id="IPR001452">
    <property type="entry name" value="SH3_domain"/>
</dbReference>
<dbReference type="InterPro" id="IPR036028">
    <property type="entry name" value="SH3-like_dom_sf"/>
</dbReference>
<feature type="region of interest" description="Disordered" evidence="3">
    <location>
        <begin position="406"/>
        <end position="450"/>
    </location>
</feature>
<dbReference type="PROSITE" id="PS50002">
    <property type="entry name" value="SH3"/>
    <property type="match status" value="1"/>
</dbReference>
<dbReference type="AlphaFoldDB" id="A0A9W8YN98"/>
<feature type="domain" description="SH3" evidence="4">
    <location>
        <begin position="232"/>
        <end position="291"/>
    </location>
</feature>
<feature type="compositionally biased region" description="Pro residues" evidence="3">
    <location>
        <begin position="410"/>
        <end position="421"/>
    </location>
</feature>
<dbReference type="EMBL" id="JAPEVB010000005">
    <property type="protein sequence ID" value="KAJ4387959.1"/>
    <property type="molecule type" value="Genomic_DNA"/>
</dbReference>